<keyword evidence="2" id="KW-1185">Reference proteome</keyword>
<evidence type="ECO:0000313" key="2">
    <source>
        <dbReference type="Proteomes" id="UP001160148"/>
    </source>
</evidence>
<proteinExistence type="predicted"/>
<evidence type="ECO:0000313" key="1">
    <source>
        <dbReference type="EMBL" id="CAI6343962.1"/>
    </source>
</evidence>
<name>A0AAV0VI65_9HEMI</name>
<dbReference type="EMBL" id="CARXXK010000001">
    <property type="protein sequence ID" value="CAI6343962.1"/>
    <property type="molecule type" value="Genomic_DNA"/>
</dbReference>
<reference evidence="1 2" key="1">
    <citation type="submission" date="2023-01" db="EMBL/GenBank/DDBJ databases">
        <authorList>
            <person name="Whitehead M."/>
        </authorList>
    </citation>
    <scope>NUCLEOTIDE SEQUENCE [LARGE SCALE GENOMIC DNA]</scope>
</reference>
<organism evidence="1 2">
    <name type="scientific">Macrosiphum euphorbiae</name>
    <name type="common">potato aphid</name>
    <dbReference type="NCBI Taxonomy" id="13131"/>
    <lineage>
        <taxon>Eukaryota</taxon>
        <taxon>Metazoa</taxon>
        <taxon>Ecdysozoa</taxon>
        <taxon>Arthropoda</taxon>
        <taxon>Hexapoda</taxon>
        <taxon>Insecta</taxon>
        <taxon>Pterygota</taxon>
        <taxon>Neoptera</taxon>
        <taxon>Paraneoptera</taxon>
        <taxon>Hemiptera</taxon>
        <taxon>Sternorrhyncha</taxon>
        <taxon>Aphidomorpha</taxon>
        <taxon>Aphidoidea</taxon>
        <taxon>Aphididae</taxon>
        <taxon>Macrosiphini</taxon>
        <taxon>Macrosiphum</taxon>
    </lineage>
</organism>
<accession>A0AAV0VI65</accession>
<gene>
    <name evidence="1" type="ORF">MEUPH1_LOCUS1154</name>
</gene>
<dbReference type="AlphaFoldDB" id="A0AAV0VI65"/>
<sequence>MGGTLSNKRNNNGIGVLTTGDNAGSLQMSRMDWRDEVVRHYSKHHNPQMRQLNYERNINAYESVLKELSEKESKTYYQICKDYFLDLNTFG</sequence>
<protein>
    <submittedName>
        <fullName evidence="1">Uncharacterized protein</fullName>
    </submittedName>
</protein>
<comment type="caution">
    <text evidence="1">The sequence shown here is derived from an EMBL/GenBank/DDBJ whole genome shotgun (WGS) entry which is preliminary data.</text>
</comment>
<dbReference type="Proteomes" id="UP001160148">
    <property type="component" value="Unassembled WGS sequence"/>
</dbReference>